<feature type="region of interest" description="Disordered" evidence="1">
    <location>
        <begin position="1"/>
        <end position="24"/>
    </location>
</feature>
<dbReference type="Proteomes" id="UP001141552">
    <property type="component" value="Unassembled WGS sequence"/>
</dbReference>
<evidence type="ECO:0000313" key="3">
    <source>
        <dbReference type="Proteomes" id="UP001141552"/>
    </source>
</evidence>
<protein>
    <recommendedName>
        <fullName evidence="4">Mediator-associated protein 2</fullName>
    </recommendedName>
</protein>
<organism evidence="2 3">
    <name type="scientific">Turnera subulata</name>
    <dbReference type="NCBI Taxonomy" id="218843"/>
    <lineage>
        <taxon>Eukaryota</taxon>
        <taxon>Viridiplantae</taxon>
        <taxon>Streptophyta</taxon>
        <taxon>Embryophyta</taxon>
        <taxon>Tracheophyta</taxon>
        <taxon>Spermatophyta</taxon>
        <taxon>Magnoliopsida</taxon>
        <taxon>eudicotyledons</taxon>
        <taxon>Gunneridae</taxon>
        <taxon>Pentapetalae</taxon>
        <taxon>rosids</taxon>
        <taxon>fabids</taxon>
        <taxon>Malpighiales</taxon>
        <taxon>Passifloraceae</taxon>
        <taxon>Turnera</taxon>
    </lineage>
</organism>
<dbReference type="OrthoDB" id="1892825at2759"/>
<dbReference type="AlphaFoldDB" id="A0A9Q0G372"/>
<feature type="compositionally biased region" description="Acidic residues" evidence="1">
    <location>
        <begin position="1"/>
        <end position="11"/>
    </location>
</feature>
<dbReference type="EMBL" id="JAKUCV010002421">
    <property type="protein sequence ID" value="KAJ4842704.1"/>
    <property type="molecule type" value="Genomic_DNA"/>
</dbReference>
<keyword evidence="3" id="KW-1185">Reference proteome</keyword>
<evidence type="ECO:0008006" key="4">
    <source>
        <dbReference type="Google" id="ProtNLM"/>
    </source>
</evidence>
<accession>A0A9Q0G372</accession>
<dbReference type="InterPro" id="IPR038823">
    <property type="entry name" value="MED2_plant"/>
</dbReference>
<gene>
    <name evidence="2" type="ORF">Tsubulata_017876</name>
</gene>
<dbReference type="PANTHER" id="PTHR36407">
    <property type="entry name" value="MEDIATOR-ASSOCIATED PROTEIN 2"/>
    <property type="match status" value="1"/>
</dbReference>
<dbReference type="PANTHER" id="PTHR36407:SF1">
    <property type="entry name" value="MEDIATOR-ASSOCIATED PROTEIN 2"/>
    <property type="match status" value="1"/>
</dbReference>
<feature type="compositionally biased region" description="Low complexity" evidence="1">
    <location>
        <begin position="136"/>
        <end position="159"/>
    </location>
</feature>
<sequence length="212" mass="23506">MDAVREEEEEEGYKPAAGFRGDSREPLIDLELNDSTELWLLQWPLNELPDFDGQELTLNLNTDGCLSSFQDSSGKSYNVISYSAQDPDATVFVSSNSETKAVGKISRRGTFVHFPDPKVLEEQEAEKKSKQHHQMRSGQSPRRSSTPSRSVRNSQSSGRPASTYSSRQKSSLSELGDQSTPRKKRRVQRTGSTDRSTLDSGRGHSIPGSHGT</sequence>
<feature type="region of interest" description="Disordered" evidence="1">
    <location>
        <begin position="122"/>
        <end position="212"/>
    </location>
</feature>
<reference evidence="2" key="1">
    <citation type="submission" date="2022-02" db="EMBL/GenBank/DDBJ databases">
        <authorList>
            <person name="Henning P.M."/>
            <person name="McCubbin A.G."/>
            <person name="Shore J.S."/>
        </authorList>
    </citation>
    <scope>NUCLEOTIDE SEQUENCE</scope>
    <source>
        <strain evidence="2">F60SS</strain>
        <tissue evidence="2">Leaves</tissue>
    </source>
</reference>
<comment type="caution">
    <text evidence="2">The sequence shown here is derived from an EMBL/GenBank/DDBJ whole genome shotgun (WGS) entry which is preliminary data.</text>
</comment>
<name>A0A9Q0G372_9ROSI</name>
<reference evidence="2" key="2">
    <citation type="journal article" date="2023" name="Plants (Basel)">
        <title>Annotation of the Turnera subulata (Passifloraceae) Draft Genome Reveals the S-Locus Evolved after the Divergence of Turneroideae from Passifloroideae in a Stepwise Manner.</title>
        <authorList>
            <person name="Henning P.M."/>
            <person name="Roalson E.H."/>
            <person name="Mir W."/>
            <person name="McCubbin A.G."/>
            <person name="Shore J.S."/>
        </authorList>
    </citation>
    <scope>NUCLEOTIDE SEQUENCE</scope>
    <source>
        <strain evidence="2">F60SS</strain>
    </source>
</reference>
<feature type="compositionally biased region" description="Polar residues" evidence="1">
    <location>
        <begin position="160"/>
        <end position="179"/>
    </location>
</feature>
<feature type="compositionally biased region" description="Polar residues" evidence="1">
    <location>
        <begin position="189"/>
        <end position="199"/>
    </location>
</feature>
<evidence type="ECO:0000313" key="2">
    <source>
        <dbReference type="EMBL" id="KAJ4842704.1"/>
    </source>
</evidence>
<proteinExistence type="predicted"/>
<evidence type="ECO:0000256" key="1">
    <source>
        <dbReference type="SAM" id="MobiDB-lite"/>
    </source>
</evidence>